<dbReference type="GO" id="GO:0034511">
    <property type="term" value="F:U3 snoRNA binding"/>
    <property type="evidence" value="ECO:0007669"/>
    <property type="project" value="TreeGrafter"/>
</dbReference>
<evidence type="ECO:0000256" key="3">
    <source>
        <dbReference type="ARBA" id="ARBA00023242"/>
    </source>
</evidence>
<dbReference type="GO" id="GO:0005737">
    <property type="term" value="C:cytoplasm"/>
    <property type="evidence" value="ECO:0007669"/>
    <property type="project" value="EnsemblFungi"/>
</dbReference>
<dbReference type="EMBL" id="KV454477">
    <property type="protein sequence ID" value="ODV62161.1"/>
    <property type="molecule type" value="Genomic_DNA"/>
</dbReference>
<keyword evidence="8" id="KW-1185">Reference proteome</keyword>
<dbReference type="GO" id="GO:0003924">
    <property type="term" value="F:GTPase activity"/>
    <property type="evidence" value="ECO:0007669"/>
    <property type="project" value="TreeGrafter"/>
</dbReference>
<dbReference type="RefSeq" id="XP_020048468.1">
    <property type="nucleotide sequence ID" value="XM_020191442.1"/>
</dbReference>
<dbReference type="PROSITE" id="PS51714">
    <property type="entry name" value="G_BMS1"/>
    <property type="match status" value="1"/>
</dbReference>
<dbReference type="GO" id="GO:0030688">
    <property type="term" value="C:preribosome, small subunit precursor"/>
    <property type="evidence" value="ECO:0007669"/>
    <property type="project" value="EnsemblFungi"/>
</dbReference>
<keyword evidence="3" id="KW-0539">Nucleus</keyword>
<organism evidence="7 8">
    <name type="scientific">Ascoidea rubescens DSM 1968</name>
    <dbReference type="NCBI Taxonomy" id="1344418"/>
    <lineage>
        <taxon>Eukaryota</taxon>
        <taxon>Fungi</taxon>
        <taxon>Dikarya</taxon>
        <taxon>Ascomycota</taxon>
        <taxon>Saccharomycotina</taxon>
        <taxon>Saccharomycetes</taxon>
        <taxon>Ascoideaceae</taxon>
        <taxon>Ascoidea</taxon>
    </lineage>
</organism>
<feature type="region of interest" description="Disordered" evidence="5">
    <location>
        <begin position="1"/>
        <end position="34"/>
    </location>
</feature>
<feature type="domain" description="Bms1-type G" evidence="6">
    <location>
        <begin position="82"/>
        <end position="250"/>
    </location>
</feature>
<dbReference type="InterPro" id="IPR039761">
    <property type="entry name" value="Bms1/Tsr1"/>
</dbReference>
<evidence type="ECO:0000256" key="1">
    <source>
        <dbReference type="ARBA" id="ARBA00004604"/>
    </source>
</evidence>
<protein>
    <submittedName>
        <fullName evidence="7">DUF663-domain-containing protein</fullName>
    </submittedName>
</protein>
<dbReference type="FunCoup" id="A0A1D2VKM5">
    <property type="interactions" value="1051"/>
</dbReference>
<dbReference type="GO" id="GO:0005730">
    <property type="term" value="C:nucleolus"/>
    <property type="evidence" value="ECO:0007669"/>
    <property type="project" value="UniProtKB-SubCell"/>
</dbReference>
<sequence>MGQHHHRATLKKSKKPFKSRHSSKSALKAQLKGKIETVKSSSSSTGKTVSKTARINLLKQQKKFKILSSVSSKNVFQGIDGVEKIVTIITLTNDLRNIDIINQLIDTINTNESATKKIDHISSPISSIYIPRFKSGLKIILPVMSSFFDVLDACKISDWVVFGLSAKEEVDKAFGENLIRALELQGISNVISVIPNIFSSDNNPKQSALIKSSLFSYFNHFFPNEQKIFDLNNSSDSLNVVRILCEKKLQSVKWRQIRGYLLANEIDWIQDPNNPNKGKLAISGTVRGIGFNVDRLVHLPNFGDYSIESIYVTSKNPKKENQVVKPIFPTENKDSLETLNENFDQDMFDNEMTKSEPASNYNLLANNDSGVRIDDHVYFEEEKTQKVRVRPGTSDYQARWFLEDDYSSEELDEEIAEIGGNLQLKNMLENNKDIDLEVDDNDFESMDMDEDNEVDDYNAVEEYRKIQELEFDDQLQVEPSVSLKERLKKYRGIINLNSYNWLVDEVDENRPSEWLKLLRIYNFKATQNRVLKESGISSSVKNGDKVVIHIKFPKSLLATIRPSSQAPFIVYGLLEHEHKSAVCNFTFKSWEEYEKPIKSESSMVVQYGFRRQIIEPVFSVHNNTPNNVHKVEKFANLGSLEVATCIAPVSFGNSPSIFFKLKDKNDFSSIELIGSGTFLNVDHSRVLAKRTILTGQPFKIHKSVSTVRYMFLNSADVNWFKSIPLFTKNGVSGFIQESLGTHGHFKAKFNKKVSQQDTVAMALYKRIWPKNSSIFKTC</sequence>
<accession>A0A1D2VKM5</accession>
<keyword evidence="2" id="KW-0690">Ribosome biogenesis</keyword>
<dbReference type="OrthoDB" id="119302at2759"/>
<dbReference type="GO" id="GO:0043021">
    <property type="term" value="F:ribonucleoprotein complex binding"/>
    <property type="evidence" value="ECO:0007669"/>
    <property type="project" value="EnsemblFungi"/>
</dbReference>
<dbReference type="Pfam" id="PF22298">
    <property type="entry name" value="Tsr1_G-like"/>
    <property type="match status" value="1"/>
</dbReference>
<dbReference type="Pfam" id="PF04950">
    <property type="entry name" value="RIBIOP_C"/>
    <property type="match status" value="1"/>
</dbReference>
<evidence type="ECO:0000256" key="2">
    <source>
        <dbReference type="ARBA" id="ARBA00022517"/>
    </source>
</evidence>
<evidence type="ECO:0000256" key="4">
    <source>
        <dbReference type="ARBA" id="ARBA00038288"/>
    </source>
</evidence>
<dbReference type="AlphaFoldDB" id="A0A1D2VKM5"/>
<dbReference type="SMART" id="SM01362">
    <property type="entry name" value="DUF663"/>
    <property type="match status" value="1"/>
</dbReference>
<dbReference type="PANTHER" id="PTHR12858:SF1">
    <property type="entry name" value="PRE-RRNA-PROCESSING PROTEIN TSR1 HOMOLOG"/>
    <property type="match status" value="1"/>
</dbReference>
<dbReference type="InParanoid" id="A0A1D2VKM5"/>
<dbReference type="GeneID" id="30965078"/>
<feature type="compositionally biased region" description="Basic residues" evidence="5">
    <location>
        <begin position="1"/>
        <end position="23"/>
    </location>
</feature>
<evidence type="ECO:0000313" key="8">
    <source>
        <dbReference type="Proteomes" id="UP000095038"/>
    </source>
</evidence>
<dbReference type="GO" id="GO:0005525">
    <property type="term" value="F:GTP binding"/>
    <property type="evidence" value="ECO:0007669"/>
    <property type="project" value="TreeGrafter"/>
</dbReference>
<dbReference type="InterPro" id="IPR007034">
    <property type="entry name" value="BMS1_TSR1_C"/>
</dbReference>
<gene>
    <name evidence="7" type="ORF">ASCRUDRAFT_6787</name>
</gene>
<name>A0A1D2VKM5_9ASCO</name>
<evidence type="ECO:0000256" key="5">
    <source>
        <dbReference type="SAM" id="MobiDB-lite"/>
    </source>
</evidence>
<dbReference type="STRING" id="1344418.A0A1D2VKM5"/>
<evidence type="ECO:0000259" key="6">
    <source>
        <dbReference type="PROSITE" id="PS51714"/>
    </source>
</evidence>
<dbReference type="Pfam" id="PF08142">
    <property type="entry name" value="AARP2CN"/>
    <property type="match status" value="1"/>
</dbReference>
<reference evidence="8" key="1">
    <citation type="submission" date="2016-05" db="EMBL/GenBank/DDBJ databases">
        <title>Comparative genomics of biotechnologically important yeasts.</title>
        <authorList>
            <consortium name="DOE Joint Genome Institute"/>
            <person name="Riley R."/>
            <person name="Haridas S."/>
            <person name="Wolfe K.H."/>
            <person name="Lopes M.R."/>
            <person name="Hittinger C.T."/>
            <person name="Goker M."/>
            <person name="Salamov A."/>
            <person name="Wisecaver J."/>
            <person name="Long T.M."/>
            <person name="Aerts A.L."/>
            <person name="Barry K."/>
            <person name="Choi C."/>
            <person name="Clum A."/>
            <person name="Coughlan A.Y."/>
            <person name="Deshpande S."/>
            <person name="Douglass A.P."/>
            <person name="Hanson S.J."/>
            <person name="Klenk H.-P."/>
            <person name="Labutti K."/>
            <person name="Lapidus A."/>
            <person name="Lindquist E."/>
            <person name="Lipzen A."/>
            <person name="Meier-Kolthoff J.P."/>
            <person name="Ohm R.A."/>
            <person name="Otillar R.P."/>
            <person name="Pangilinan J."/>
            <person name="Peng Y."/>
            <person name="Rokas A."/>
            <person name="Rosa C.A."/>
            <person name="Scheuner C."/>
            <person name="Sibirny A.A."/>
            <person name="Slot J.C."/>
            <person name="Stielow J.B."/>
            <person name="Sun H."/>
            <person name="Kurtzman C.P."/>
            <person name="Blackwell M."/>
            <person name="Grigoriev I.V."/>
            <person name="Jeffries T.W."/>
        </authorList>
    </citation>
    <scope>NUCLEOTIDE SEQUENCE [LARGE SCALE GENOMIC DNA]</scope>
    <source>
        <strain evidence="8">DSM 1968</strain>
    </source>
</reference>
<dbReference type="GO" id="GO:0000461">
    <property type="term" value="P:endonucleolytic cleavage to generate mature 3'-end of SSU-rRNA from (SSU-rRNA, 5.8S rRNA, LSU-rRNA)"/>
    <property type="evidence" value="ECO:0007669"/>
    <property type="project" value="EnsemblFungi"/>
</dbReference>
<comment type="similarity">
    <text evidence="4">Belongs to the TRAFAC class translation factor GTPase superfamily. Bms1-like GTPase family. TSR1 subfamily.</text>
</comment>
<dbReference type="InterPro" id="IPR012948">
    <property type="entry name" value="AARP2CN"/>
</dbReference>
<dbReference type="SMART" id="SM00785">
    <property type="entry name" value="AARP2CN"/>
    <property type="match status" value="1"/>
</dbReference>
<comment type="subcellular location">
    <subcellularLocation>
        <location evidence="1">Nucleus</location>
        <location evidence="1">Nucleolus</location>
    </subcellularLocation>
</comment>
<proteinExistence type="inferred from homology"/>
<dbReference type="PANTHER" id="PTHR12858">
    <property type="entry name" value="RIBOSOME BIOGENESIS PROTEIN"/>
    <property type="match status" value="1"/>
</dbReference>
<evidence type="ECO:0000313" key="7">
    <source>
        <dbReference type="EMBL" id="ODV62161.1"/>
    </source>
</evidence>
<dbReference type="Proteomes" id="UP000095038">
    <property type="component" value="Unassembled WGS sequence"/>
</dbReference>
<dbReference type="InterPro" id="IPR030387">
    <property type="entry name" value="G_Bms1/Tsr1_dom"/>
</dbReference>